<keyword evidence="7" id="KW-1133">Transmembrane helix</keyword>
<dbReference type="InterPro" id="IPR045584">
    <property type="entry name" value="Pilin-like"/>
</dbReference>
<keyword evidence="6" id="KW-0812">Transmembrane</keyword>
<dbReference type="EMBL" id="AZQQ01000060">
    <property type="protein sequence ID" value="KDD70900.1"/>
    <property type="molecule type" value="Genomic_DNA"/>
</dbReference>
<protein>
    <recommendedName>
        <fullName evidence="2">Type II secretion system protein H</fullName>
    </recommendedName>
    <alternativeName>
        <fullName evidence="10">General secretion pathway protein H</fullName>
    </alternativeName>
</protein>
<keyword evidence="4" id="KW-0488">Methylation</keyword>
<evidence type="ECO:0000256" key="6">
    <source>
        <dbReference type="ARBA" id="ARBA00022692"/>
    </source>
</evidence>
<dbReference type="InterPro" id="IPR022346">
    <property type="entry name" value="T2SS_GspH"/>
</dbReference>
<evidence type="ECO:0000259" key="11">
    <source>
        <dbReference type="Pfam" id="PF12019"/>
    </source>
</evidence>
<comment type="similarity">
    <text evidence="9">Belongs to the GSP H family.</text>
</comment>
<dbReference type="GO" id="GO:0015627">
    <property type="term" value="C:type II protein secretion system complex"/>
    <property type="evidence" value="ECO:0007669"/>
    <property type="project" value="InterPro"/>
</dbReference>
<evidence type="ECO:0000256" key="4">
    <source>
        <dbReference type="ARBA" id="ARBA00022481"/>
    </source>
</evidence>
<dbReference type="NCBIfam" id="TIGR02532">
    <property type="entry name" value="IV_pilin_GFxxxE"/>
    <property type="match status" value="1"/>
</dbReference>
<reference evidence="12 13" key="1">
    <citation type="submission" date="2013-12" db="EMBL/GenBank/DDBJ databases">
        <authorList>
            <person name="Formusa P.A."/>
            <person name="Habash M."/>
            <person name="Lee H."/>
            <person name="Trevors J.T."/>
        </authorList>
    </citation>
    <scope>NUCLEOTIDE SEQUENCE [LARGE SCALE GENOMIC DNA]</scope>
    <source>
        <strain evidence="12 13">PD30</strain>
    </source>
</reference>
<keyword evidence="5" id="KW-0997">Cell inner membrane</keyword>
<dbReference type="Pfam" id="PF07963">
    <property type="entry name" value="N_methyl"/>
    <property type="match status" value="1"/>
</dbReference>
<evidence type="ECO:0000256" key="8">
    <source>
        <dbReference type="ARBA" id="ARBA00023136"/>
    </source>
</evidence>
<evidence type="ECO:0000256" key="5">
    <source>
        <dbReference type="ARBA" id="ARBA00022519"/>
    </source>
</evidence>
<evidence type="ECO:0000256" key="3">
    <source>
        <dbReference type="ARBA" id="ARBA00022475"/>
    </source>
</evidence>
<dbReference type="SUPFAM" id="SSF54523">
    <property type="entry name" value="Pili subunits"/>
    <property type="match status" value="1"/>
</dbReference>
<dbReference type="GO" id="GO:0005886">
    <property type="term" value="C:plasma membrane"/>
    <property type="evidence" value="ECO:0007669"/>
    <property type="project" value="UniProtKB-SubCell"/>
</dbReference>
<dbReference type="RefSeq" id="WP_033054298.1">
    <property type="nucleotide sequence ID" value="NZ_AZQQ01000060.1"/>
</dbReference>
<dbReference type="GO" id="GO:0015628">
    <property type="term" value="P:protein secretion by the type II secretion system"/>
    <property type="evidence" value="ECO:0007669"/>
    <property type="project" value="InterPro"/>
</dbReference>
<name>A0A059L9V4_9PSED</name>
<keyword evidence="8" id="KW-0472">Membrane</keyword>
<organism evidence="12 13">
    <name type="scientific">Pseudomonas mandelii PD30</name>
    <dbReference type="NCBI Taxonomy" id="1419583"/>
    <lineage>
        <taxon>Bacteria</taxon>
        <taxon>Pseudomonadati</taxon>
        <taxon>Pseudomonadota</taxon>
        <taxon>Gammaproteobacteria</taxon>
        <taxon>Pseudomonadales</taxon>
        <taxon>Pseudomonadaceae</taxon>
        <taxon>Pseudomonas</taxon>
    </lineage>
</organism>
<evidence type="ECO:0000256" key="2">
    <source>
        <dbReference type="ARBA" id="ARBA00021549"/>
    </source>
</evidence>
<dbReference type="Pfam" id="PF12019">
    <property type="entry name" value="GspH"/>
    <property type="match status" value="1"/>
</dbReference>
<comment type="caution">
    <text evidence="12">The sequence shown here is derived from an EMBL/GenBank/DDBJ whole genome shotgun (WGS) entry which is preliminary data.</text>
</comment>
<proteinExistence type="inferred from homology"/>
<dbReference type="AlphaFoldDB" id="A0A059L9V4"/>
<comment type="subcellular location">
    <subcellularLocation>
        <location evidence="1">Cell inner membrane</location>
        <topology evidence="1">Single-pass membrane protein</topology>
    </subcellularLocation>
</comment>
<evidence type="ECO:0000256" key="9">
    <source>
        <dbReference type="ARBA" id="ARBA00025772"/>
    </source>
</evidence>
<dbReference type="eggNOG" id="COG4970">
    <property type="taxonomic scope" value="Bacteria"/>
</dbReference>
<evidence type="ECO:0000256" key="10">
    <source>
        <dbReference type="ARBA" id="ARBA00030775"/>
    </source>
</evidence>
<dbReference type="PROSITE" id="PS00409">
    <property type="entry name" value="PROKAR_NTER_METHYL"/>
    <property type="match status" value="1"/>
</dbReference>
<dbReference type="InterPro" id="IPR012902">
    <property type="entry name" value="N_methyl_site"/>
</dbReference>
<dbReference type="Gene3D" id="3.55.40.10">
    <property type="entry name" value="minor pseudopilin epsh domain"/>
    <property type="match status" value="1"/>
</dbReference>
<sequence length="185" mass="19862">MHQRGFSLIELLMGLTIVGIVLLLVSPAFAALTESNHREQVAESLISGIRNARTVAITRNQSVVIHAINGDWSQGWRIILDISGKGAEDNSNPLLVERASGTQVPIVGNWPVRRYIRFNSIGEPQMPGRAFQAGTLHICAAREPVTQLQVVLAATGRVSLRSHKAEQALCPGGKSVKAGSGRATL</sequence>
<evidence type="ECO:0000313" key="13">
    <source>
        <dbReference type="Proteomes" id="UP000026739"/>
    </source>
</evidence>
<dbReference type="Proteomes" id="UP000026739">
    <property type="component" value="Unassembled WGS sequence"/>
</dbReference>
<gene>
    <name evidence="12" type="ORF">V466_01930</name>
</gene>
<accession>A0A059L9V4</accession>
<evidence type="ECO:0000256" key="7">
    <source>
        <dbReference type="ARBA" id="ARBA00022989"/>
    </source>
</evidence>
<feature type="domain" description="General secretion pathway GspH" evidence="11">
    <location>
        <begin position="42"/>
        <end position="156"/>
    </location>
</feature>
<keyword evidence="3" id="KW-1003">Cell membrane</keyword>
<evidence type="ECO:0000313" key="12">
    <source>
        <dbReference type="EMBL" id="KDD70900.1"/>
    </source>
</evidence>
<evidence type="ECO:0000256" key="1">
    <source>
        <dbReference type="ARBA" id="ARBA00004377"/>
    </source>
</evidence>